<accession>A0A9P4JQR6</accession>
<sequence length="184" mass="18869">MPVGTSTSGPNSEPSGGFHPSVKGSEPLEKGGHQMGVHASPADRAPEFHAQTLPPGTAPKGSTFQPNPDLNNQGMHSSAADTLHGADSQDVHTGLGHPGQGMTSTEIRHDGSHGGKKQGQGLVGLTTVGNDTKDTNKGRDPAFANQRALDKDYPTGVRGDTGGPMAQDQIPETADTVAAEAPRK</sequence>
<protein>
    <submittedName>
        <fullName evidence="2">Uncharacterized protein</fullName>
    </submittedName>
</protein>
<keyword evidence="3" id="KW-1185">Reference proteome</keyword>
<name>A0A9P4JQR6_9PLEO</name>
<evidence type="ECO:0000313" key="2">
    <source>
        <dbReference type="EMBL" id="KAF2203460.1"/>
    </source>
</evidence>
<dbReference type="AlphaFoldDB" id="A0A9P4JQR6"/>
<proteinExistence type="predicted"/>
<feature type="compositionally biased region" description="Polar residues" evidence="1">
    <location>
        <begin position="1"/>
        <end position="14"/>
    </location>
</feature>
<comment type="caution">
    <text evidence="2">The sequence shown here is derived from an EMBL/GenBank/DDBJ whole genome shotgun (WGS) entry which is preliminary data.</text>
</comment>
<organism evidence="2 3">
    <name type="scientific">Delitschia confertaspora ATCC 74209</name>
    <dbReference type="NCBI Taxonomy" id="1513339"/>
    <lineage>
        <taxon>Eukaryota</taxon>
        <taxon>Fungi</taxon>
        <taxon>Dikarya</taxon>
        <taxon>Ascomycota</taxon>
        <taxon>Pezizomycotina</taxon>
        <taxon>Dothideomycetes</taxon>
        <taxon>Pleosporomycetidae</taxon>
        <taxon>Pleosporales</taxon>
        <taxon>Delitschiaceae</taxon>
        <taxon>Delitschia</taxon>
    </lineage>
</organism>
<feature type="compositionally biased region" description="Polar residues" evidence="1">
    <location>
        <begin position="60"/>
        <end position="80"/>
    </location>
</feature>
<dbReference type="OrthoDB" id="3260716at2759"/>
<evidence type="ECO:0000313" key="3">
    <source>
        <dbReference type="Proteomes" id="UP000799536"/>
    </source>
</evidence>
<evidence type="ECO:0000256" key="1">
    <source>
        <dbReference type="SAM" id="MobiDB-lite"/>
    </source>
</evidence>
<reference evidence="2" key="1">
    <citation type="journal article" date="2020" name="Stud. Mycol.">
        <title>101 Dothideomycetes genomes: a test case for predicting lifestyles and emergence of pathogens.</title>
        <authorList>
            <person name="Haridas S."/>
            <person name="Albert R."/>
            <person name="Binder M."/>
            <person name="Bloem J."/>
            <person name="Labutti K."/>
            <person name="Salamov A."/>
            <person name="Andreopoulos B."/>
            <person name="Baker S."/>
            <person name="Barry K."/>
            <person name="Bills G."/>
            <person name="Bluhm B."/>
            <person name="Cannon C."/>
            <person name="Castanera R."/>
            <person name="Culley D."/>
            <person name="Daum C."/>
            <person name="Ezra D."/>
            <person name="Gonzalez J."/>
            <person name="Henrissat B."/>
            <person name="Kuo A."/>
            <person name="Liang C."/>
            <person name="Lipzen A."/>
            <person name="Lutzoni F."/>
            <person name="Magnuson J."/>
            <person name="Mondo S."/>
            <person name="Nolan M."/>
            <person name="Ohm R."/>
            <person name="Pangilinan J."/>
            <person name="Park H.-J."/>
            <person name="Ramirez L."/>
            <person name="Alfaro M."/>
            <person name="Sun H."/>
            <person name="Tritt A."/>
            <person name="Yoshinaga Y."/>
            <person name="Zwiers L.-H."/>
            <person name="Turgeon B."/>
            <person name="Goodwin S."/>
            <person name="Spatafora J."/>
            <person name="Crous P."/>
            <person name="Grigoriev I."/>
        </authorList>
    </citation>
    <scope>NUCLEOTIDE SEQUENCE</scope>
    <source>
        <strain evidence="2">ATCC 74209</strain>
    </source>
</reference>
<dbReference type="Proteomes" id="UP000799536">
    <property type="component" value="Unassembled WGS sequence"/>
</dbReference>
<dbReference type="EMBL" id="ML993902">
    <property type="protein sequence ID" value="KAF2203460.1"/>
    <property type="molecule type" value="Genomic_DNA"/>
</dbReference>
<feature type="region of interest" description="Disordered" evidence="1">
    <location>
        <begin position="1"/>
        <end position="184"/>
    </location>
</feature>
<feature type="compositionally biased region" description="Basic and acidic residues" evidence="1">
    <location>
        <begin position="131"/>
        <end position="140"/>
    </location>
</feature>
<gene>
    <name evidence="2" type="ORF">GQ43DRAFT_438782</name>
</gene>